<dbReference type="AlphaFoldDB" id="A0AAU7DIE7"/>
<evidence type="ECO:0000256" key="3">
    <source>
        <dbReference type="ARBA" id="ARBA00022801"/>
    </source>
</evidence>
<dbReference type="Gene3D" id="2.60.40.10">
    <property type="entry name" value="Immunoglobulins"/>
    <property type="match status" value="2"/>
</dbReference>
<evidence type="ECO:0000259" key="8">
    <source>
        <dbReference type="Pfam" id="PF17851"/>
    </source>
</evidence>
<evidence type="ECO:0000259" key="7">
    <source>
        <dbReference type="Pfam" id="PF16640"/>
    </source>
</evidence>
<evidence type="ECO:0000256" key="6">
    <source>
        <dbReference type="PIRSR" id="PIRSR606710-2"/>
    </source>
</evidence>
<dbReference type="PROSITE" id="PS51257">
    <property type="entry name" value="PROKAR_LIPOPROTEIN"/>
    <property type="match status" value="1"/>
</dbReference>
<comment type="similarity">
    <text evidence="2">Belongs to the glycosyl hydrolase 43 family.</text>
</comment>
<evidence type="ECO:0000313" key="9">
    <source>
        <dbReference type="EMBL" id="XBH17156.1"/>
    </source>
</evidence>
<dbReference type="InterPro" id="IPR013783">
    <property type="entry name" value="Ig-like_fold"/>
</dbReference>
<evidence type="ECO:0000256" key="2">
    <source>
        <dbReference type="ARBA" id="ARBA00009865"/>
    </source>
</evidence>
<reference evidence="9" key="1">
    <citation type="submission" date="2023-03" db="EMBL/GenBank/DDBJ databases">
        <title>Edaphobacter sp.</title>
        <authorList>
            <person name="Huber K.J."/>
            <person name="Papendorf J."/>
            <person name="Pilke C."/>
            <person name="Bunk B."/>
            <person name="Sproeer C."/>
            <person name="Pester M."/>
        </authorList>
    </citation>
    <scope>NUCLEOTIDE SEQUENCE</scope>
    <source>
        <strain evidence="9">DSM 110680</strain>
    </source>
</reference>
<evidence type="ECO:0000256" key="5">
    <source>
        <dbReference type="PIRSR" id="PIRSR606710-1"/>
    </source>
</evidence>
<keyword evidence="4" id="KW-0326">Glycosidase</keyword>
<dbReference type="CDD" id="cd18616">
    <property type="entry name" value="GH43_ABN-like"/>
    <property type="match status" value="1"/>
</dbReference>
<feature type="domain" description="Beta-xylosidase C-terminal Concanavalin A-like" evidence="8">
    <location>
        <begin position="612"/>
        <end position="802"/>
    </location>
</feature>
<dbReference type="InterPro" id="IPR041542">
    <property type="entry name" value="GH43_C2"/>
</dbReference>
<feature type="domain" description="Bacterial Ig-like" evidence="7">
    <location>
        <begin position="147"/>
        <end position="236"/>
    </location>
</feature>
<evidence type="ECO:0000256" key="4">
    <source>
        <dbReference type="ARBA" id="ARBA00023295"/>
    </source>
</evidence>
<gene>
    <name evidence="9" type="ORF">P8935_21640</name>
</gene>
<keyword evidence="3" id="KW-0378">Hydrolase</keyword>
<dbReference type="Gene3D" id="2.115.10.20">
    <property type="entry name" value="Glycosyl hydrolase domain, family 43"/>
    <property type="match status" value="1"/>
</dbReference>
<dbReference type="SUPFAM" id="SSF75005">
    <property type="entry name" value="Arabinanase/levansucrase/invertase"/>
    <property type="match status" value="1"/>
</dbReference>
<dbReference type="Pfam" id="PF04616">
    <property type="entry name" value="Glyco_hydro_43"/>
    <property type="match status" value="1"/>
</dbReference>
<comment type="pathway">
    <text evidence="1">Glycan metabolism; L-arabinan degradation.</text>
</comment>
<protein>
    <submittedName>
        <fullName evidence="9">Family 43 glycosylhydrolase</fullName>
    </submittedName>
</protein>
<proteinExistence type="inferred from homology"/>
<dbReference type="InterPro" id="IPR023296">
    <property type="entry name" value="Glyco_hydro_beta-prop_sf"/>
</dbReference>
<dbReference type="InterPro" id="IPR050727">
    <property type="entry name" value="GH43_arabinanases"/>
</dbReference>
<name>A0AAU7DIE7_9BACT</name>
<dbReference type="InterPro" id="IPR013320">
    <property type="entry name" value="ConA-like_dom_sf"/>
</dbReference>
<dbReference type="Pfam" id="PF16640">
    <property type="entry name" value="Big_3_5"/>
    <property type="match status" value="2"/>
</dbReference>
<dbReference type="Pfam" id="PF17851">
    <property type="entry name" value="GH43_C2"/>
    <property type="match status" value="1"/>
</dbReference>
<dbReference type="PANTHER" id="PTHR43301:SF3">
    <property type="entry name" value="ARABINAN ENDO-1,5-ALPHA-L-ARABINOSIDASE A-RELATED"/>
    <property type="match status" value="1"/>
</dbReference>
<feature type="domain" description="Bacterial Ig-like" evidence="7">
    <location>
        <begin position="49"/>
        <end position="136"/>
    </location>
</feature>
<dbReference type="InterPro" id="IPR032109">
    <property type="entry name" value="Big_3_5"/>
</dbReference>
<dbReference type="InterPro" id="IPR006710">
    <property type="entry name" value="Glyco_hydro_43"/>
</dbReference>
<evidence type="ECO:0000256" key="1">
    <source>
        <dbReference type="ARBA" id="ARBA00004834"/>
    </source>
</evidence>
<dbReference type="SUPFAM" id="SSF49899">
    <property type="entry name" value="Concanavalin A-like lectins/glucanases"/>
    <property type="match status" value="1"/>
</dbReference>
<feature type="active site" description="Proton donor" evidence="5">
    <location>
        <position position="445"/>
    </location>
</feature>
<dbReference type="EMBL" id="CP121196">
    <property type="protein sequence ID" value="XBH17156.1"/>
    <property type="molecule type" value="Genomic_DNA"/>
</dbReference>
<sequence>MRTWGSHIQADRRPLAGVLLIIAAALLGCSGGSGGTSQPQVSPTTTALVASTGQLSLGSALTLTCTVKSSGSPVTTGSVMFYDGTTLLASAPLSSSGQATWSSSSLGVGTHTFNASFGGTATLASSTSSNVAVTVSQPLEASVVTLLTSTPSTLQGLPVELKAQVTNSSSSSGATPTGNVTFSSGSTALGTASIDSTGLANFTSTKMPAGVDSITASYSGDTAYSGSASQPVTVIINLPSGATYTNPLKLNASASIPAVSCADPAIYKLQSGGVDTWYLYCTSDALYAGDPNPHFINVFHSSDLVDWTYDGDAFAGLPSWANVNGASLWAPSIKYFNGQYYLYFAASATALAGNGSAIGVGVSSSPTGPFVDSGAPVVEPEPATNCCSGSYRSTIDPDEIQDATGQRYILFGSFVGGLYVRKLSANGLTSDKTSEQPVAVDNRYEGGNWWIHGGYYYLFASSTNCCNGPLSGYGVFVGRATSPMGPYLDAAGIPMTAINPGGTPALRMNGNSVIGPGGNVVFTDEAGQDYMLYHGILAATPYYAGSVGYTARSGFIDAIDWVNGWPVVRGGFGASDKNSPQPLPAAQPAAANSYTSVLATEDSPGTAIASLSDDFSSSALSPQWSFLHATPSYALTNNSYQVNSVAYDPIGSMSNVPLLSEPAPVGDYMAETKVDINLPTSGVGPDFAQAGLLIYADDNNFVRADLYNNNDTRQVEFIKAETAQAAGYSTWGATNLGPASISTQVTVWLRIVKRNVDGEEHYTAFSSKDGVTWTRGGTWVHQLGSSEKICLYAGNRSGYVGTFHYVHVSTLQ</sequence>
<dbReference type="RefSeq" id="WP_348262387.1">
    <property type="nucleotide sequence ID" value="NZ_CP121196.1"/>
</dbReference>
<accession>A0AAU7DIE7</accession>
<dbReference type="GO" id="GO:0004553">
    <property type="term" value="F:hydrolase activity, hydrolyzing O-glycosyl compounds"/>
    <property type="evidence" value="ECO:0007669"/>
    <property type="project" value="InterPro"/>
</dbReference>
<dbReference type="Gene3D" id="2.60.120.200">
    <property type="match status" value="1"/>
</dbReference>
<dbReference type="GO" id="GO:0005975">
    <property type="term" value="P:carbohydrate metabolic process"/>
    <property type="evidence" value="ECO:0007669"/>
    <property type="project" value="InterPro"/>
</dbReference>
<organism evidence="9">
    <name type="scientific">Telmatobacter sp. DSM 110680</name>
    <dbReference type="NCBI Taxonomy" id="3036704"/>
    <lineage>
        <taxon>Bacteria</taxon>
        <taxon>Pseudomonadati</taxon>
        <taxon>Acidobacteriota</taxon>
        <taxon>Terriglobia</taxon>
        <taxon>Terriglobales</taxon>
        <taxon>Acidobacteriaceae</taxon>
        <taxon>Telmatobacter</taxon>
    </lineage>
</organism>
<dbReference type="PANTHER" id="PTHR43301">
    <property type="entry name" value="ARABINAN ENDO-1,5-ALPHA-L-ARABINOSIDASE"/>
    <property type="match status" value="1"/>
</dbReference>
<feature type="active site" description="Proton acceptor" evidence="5">
    <location>
        <position position="263"/>
    </location>
</feature>
<feature type="site" description="Important for catalytic activity, responsible for pKa modulation of the active site Glu and correct orientation of both the proton donor and substrate" evidence="6">
    <location>
        <position position="396"/>
    </location>
</feature>